<evidence type="ECO:0000256" key="1">
    <source>
        <dbReference type="ARBA" id="ARBA00022741"/>
    </source>
</evidence>
<dbReference type="OrthoDB" id="63533at2759"/>
<dbReference type="FunFam" id="3.40.50.300:FF:003486">
    <property type="entry name" value="Major sperm protein"/>
    <property type="match status" value="1"/>
</dbReference>
<dbReference type="NCBIfam" id="TIGR00231">
    <property type="entry name" value="small_GTP"/>
    <property type="match status" value="1"/>
</dbReference>
<dbReference type="PROSITE" id="PS51420">
    <property type="entry name" value="RHO"/>
    <property type="match status" value="1"/>
</dbReference>
<dbReference type="SMART" id="SM00175">
    <property type="entry name" value="RAB"/>
    <property type="match status" value="1"/>
</dbReference>
<dbReference type="AlphaFoldDB" id="A0A8X8CI53"/>
<organism evidence="2 3">
    <name type="scientific">Populus tomentosa</name>
    <name type="common">Chinese white poplar</name>
    <dbReference type="NCBI Taxonomy" id="118781"/>
    <lineage>
        <taxon>Eukaryota</taxon>
        <taxon>Viridiplantae</taxon>
        <taxon>Streptophyta</taxon>
        <taxon>Embryophyta</taxon>
        <taxon>Tracheophyta</taxon>
        <taxon>Spermatophyta</taxon>
        <taxon>Magnoliopsida</taxon>
        <taxon>eudicotyledons</taxon>
        <taxon>Gunneridae</taxon>
        <taxon>Pentapetalae</taxon>
        <taxon>rosids</taxon>
        <taxon>fabids</taxon>
        <taxon>Malpighiales</taxon>
        <taxon>Salicaceae</taxon>
        <taxon>Saliceae</taxon>
        <taxon>Populus</taxon>
    </lineage>
</organism>
<dbReference type="CDD" id="cd01860">
    <property type="entry name" value="Rab5_related"/>
    <property type="match status" value="1"/>
</dbReference>
<proteinExistence type="predicted"/>
<reference evidence="2" key="1">
    <citation type="journal article" date="2020" name="bioRxiv">
        <title>Hybrid origin of Populus tomentosa Carr. identified through genome sequencing and phylogenomic analysis.</title>
        <authorList>
            <person name="An X."/>
            <person name="Gao K."/>
            <person name="Chen Z."/>
            <person name="Li J."/>
            <person name="Yang X."/>
            <person name="Yang X."/>
            <person name="Zhou J."/>
            <person name="Guo T."/>
            <person name="Zhao T."/>
            <person name="Huang S."/>
            <person name="Miao D."/>
            <person name="Khan W.U."/>
            <person name="Rao P."/>
            <person name="Ye M."/>
            <person name="Lei B."/>
            <person name="Liao W."/>
            <person name="Wang J."/>
            <person name="Ji L."/>
            <person name="Li Y."/>
            <person name="Guo B."/>
            <person name="Mustafa N.S."/>
            <person name="Li S."/>
            <person name="Yun Q."/>
            <person name="Keller S.R."/>
            <person name="Mao J."/>
            <person name="Zhang R."/>
            <person name="Strauss S.H."/>
        </authorList>
    </citation>
    <scope>NUCLEOTIDE SEQUENCE</scope>
    <source>
        <strain evidence="2">GM15</strain>
        <tissue evidence="2">Leaf</tissue>
    </source>
</reference>
<dbReference type="PROSITE" id="PS51421">
    <property type="entry name" value="RAS"/>
    <property type="match status" value="1"/>
</dbReference>
<accession>A0A8X8CI53</accession>
<name>A0A8X8CI53_POPTO</name>
<dbReference type="PANTHER" id="PTHR47978">
    <property type="match status" value="1"/>
</dbReference>
<keyword evidence="3" id="KW-1185">Reference proteome</keyword>
<gene>
    <name evidence="2" type="ORF">POTOM_042376</name>
</gene>
<comment type="caution">
    <text evidence="2">The sequence shown here is derived from an EMBL/GenBank/DDBJ whole genome shotgun (WGS) entry which is preliminary data.</text>
</comment>
<dbReference type="GO" id="GO:0003924">
    <property type="term" value="F:GTPase activity"/>
    <property type="evidence" value="ECO:0007669"/>
    <property type="project" value="InterPro"/>
</dbReference>
<dbReference type="SMART" id="SM00176">
    <property type="entry name" value="RAN"/>
    <property type="match status" value="1"/>
</dbReference>
<dbReference type="PROSITE" id="PS51419">
    <property type="entry name" value="RAB"/>
    <property type="match status" value="1"/>
</dbReference>
<dbReference type="GO" id="GO:0005525">
    <property type="term" value="F:GTP binding"/>
    <property type="evidence" value="ECO:0007669"/>
    <property type="project" value="InterPro"/>
</dbReference>
<dbReference type="EMBL" id="JAAWWB010000023">
    <property type="protein sequence ID" value="KAG6754344.1"/>
    <property type="molecule type" value="Genomic_DNA"/>
</dbReference>
<dbReference type="SMART" id="SM00173">
    <property type="entry name" value="RAS"/>
    <property type="match status" value="1"/>
</dbReference>
<dbReference type="InterPro" id="IPR005225">
    <property type="entry name" value="Small_GTP-bd"/>
</dbReference>
<sequence length="284" mass="31243">MATTGNKNINAKLVLLGDVGAGKSSLVLRFVKGQFVEFQESTIGAAFFSQTLAVNDATVKFEIWDTAGQERYHSLAPMYYRGAAAAIIVYDISNQASFERAKKWVQELQAQGSFYMFACINVYMAVLDSLLHVAFLRPVADITVKLPLFSLNCNPNMVMALAGNKADLLDARKVTAEASSSFYVIVTSLKTVRECLLLSLCVLKEHLIDTLTRSFINALQEAQVYAQEYGLFFIETSAKTATNVNDIFYEIAKRLPLVQPAPNPSGMVLMDRPTERTASASCCS</sequence>
<evidence type="ECO:0000313" key="2">
    <source>
        <dbReference type="EMBL" id="KAG6754344.1"/>
    </source>
</evidence>
<protein>
    <submittedName>
        <fullName evidence="2">Uncharacterized protein</fullName>
    </submittedName>
</protein>
<dbReference type="SMART" id="SM00174">
    <property type="entry name" value="RHO"/>
    <property type="match status" value="1"/>
</dbReference>
<dbReference type="Proteomes" id="UP000886885">
    <property type="component" value="Chromosome 12A"/>
</dbReference>
<evidence type="ECO:0000313" key="3">
    <source>
        <dbReference type="Proteomes" id="UP000886885"/>
    </source>
</evidence>
<dbReference type="Pfam" id="PF00071">
    <property type="entry name" value="Ras"/>
    <property type="match status" value="2"/>
</dbReference>
<keyword evidence="1" id="KW-0547">Nucleotide-binding</keyword>
<dbReference type="InterPro" id="IPR001806">
    <property type="entry name" value="Small_GTPase"/>
</dbReference>